<evidence type="ECO:0000313" key="2">
    <source>
        <dbReference type="Proteomes" id="UP000053586"/>
    </source>
</evidence>
<reference evidence="1 2" key="1">
    <citation type="journal article" date="2012" name="J. Bacteriol.">
        <title>Genome sequence of proteorhodopsin-containing sea ice bacterium Glaciecola punicea ACAM 611T.</title>
        <authorList>
            <person name="Qin Q.-L."/>
            <person name="Xie B.-B."/>
            <person name="Shu Y.-L."/>
            <person name="Rong J.-C."/>
            <person name="Zhao D.-L."/>
            <person name="Zhang X.-Y."/>
            <person name="Chen X.-L."/>
            <person name="Zhou B.-C."/>
            <person name="Zhanga Y.-Z."/>
        </authorList>
    </citation>
    <scope>NUCLEOTIDE SEQUENCE [LARGE SCALE GENOMIC DNA]</scope>
    <source>
        <strain evidence="1 2">ACAM 611</strain>
    </source>
</reference>
<gene>
    <name evidence="1" type="ORF">GPUN_0890</name>
</gene>
<dbReference type="AlphaFoldDB" id="H5T9P5"/>
<protein>
    <submittedName>
        <fullName evidence="1">Uncharacterized protein</fullName>
    </submittedName>
</protein>
<evidence type="ECO:0000313" key="1">
    <source>
        <dbReference type="EMBL" id="GAB55022.1"/>
    </source>
</evidence>
<comment type="caution">
    <text evidence="1">The sequence shown here is derived from an EMBL/GenBank/DDBJ whole genome shotgun (WGS) entry which is preliminary data.</text>
</comment>
<dbReference type="EMBL" id="BAET01000007">
    <property type="protein sequence ID" value="GAB55022.1"/>
    <property type="molecule type" value="Genomic_DNA"/>
</dbReference>
<keyword evidence="2" id="KW-1185">Reference proteome</keyword>
<proteinExistence type="predicted"/>
<organism evidence="1 2">
    <name type="scientific">Glaciecola punicea ACAM 611</name>
    <dbReference type="NCBI Taxonomy" id="1121923"/>
    <lineage>
        <taxon>Bacteria</taxon>
        <taxon>Pseudomonadati</taxon>
        <taxon>Pseudomonadota</taxon>
        <taxon>Gammaproteobacteria</taxon>
        <taxon>Alteromonadales</taxon>
        <taxon>Alteromonadaceae</taxon>
        <taxon>Glaciecola</taxon>
    </lineage>
</organism>
<dbReference type="Proteomes" id="UP000053586">
    <property type="component" value="Unassembled WGS sequence"/>
</dbReference>
<reference evidence="1 2" key="2">
    <citation type="journal article" date="2017" name="Antonie Van Leeuwenhoek">
        <title>Rhizobium rhizosphaerae sp. nov., a novel species isolated from rice rhizosphere.</title>
        <authorList>
            <person name="Zhao J.J."/>
            <person name="Zhang J."/>
            <person name="Zhang R.J."/>
            <person name="Zhang C.W."/>
            <person name="Yin H.Q."/>
            <person name="Zhang X.X."/>
        </authorList>
    </citation>
    <scope>NUCLEOTIDE SEQUENCE [LARGE SCALE GENOMIC DNA]</scope>
    <source>
        <strain evidence="1 2">ACAM 611</strain>
    </source>
</reference>
<accession>H5T9P5</accession>
<name>H5T9P5_9ALTE</name>
<sequence length="38" mass="4469">MFTESIDIKVTDEFSQEKVIAQRFSLKKLGKLKKIEHC</sequence>